<evidence type="ECO:0000313" key="4">
    <source>
        <dbReference type="EMBL" id="OYO14519.1"/>
    </source>
</evidence>
<feature type="compositionally biased region" description="Low complexity" evidence="1">
    <location>
        <begin position="90"/>
        <end position="111"/>
    </location>
</feature>
<reference evidence="4 5" key="1">
    <citation type="submission" date="2017-07" db="EMBL/GenBank/DDBJ databases">
        <title>Draft whole genome sequences of clinical Proprionibacteriaceae strains.</title>
        <authorList>
            <person name="Bernier A.-M."/>
            <person name="Bernard K."/>
            <person name="Domingo M.-C."/>
        </authorList>
    </citation>
    <scope>NUCLEOTIDE SEQUENCE [LARGE SCALE GENOMIC DNA]</scope>
    <source>
        <strain evidence="4 5">NML 030167</strain>
    </source>
</reference>
<feature type="compositionally biased region" description="Polar residues" evidence="1">
    <location>
        <begin position="75"/>
        <end position="89"/>
    </location>
</feature>
<gene>
    <name evidence="4" type="ORF">CGZ94_07970</name>
</gene>
<proteinExistence type="predicted"/>
<evidence type="ECO:0000259" key="3">
    <source>
        <dbReference type="SMART" id="SM00894"/>
    </source>
</evidence>
<name>A0A255GF97_9ACTN</name>
<dbReference type="InterPro" id="IPR008613">
    <property type="entry name" value="Excalibur_Ca-bd_domain"/>
</dbReference>
<feature type="chain" id="PRO_5041060022" description="Excalibur calcium-binding domain-containing protein" evidence="2">
    <location>
        <begin position="29"/>
        <end position="111"/>
    </location>
</feature>
<dbReference type="AlphaFoldDB" id="A0A255GF97"/>
<dbReference type="OrthoDB" id="5196645at2"/>
<dbReference type="RefSeq" id="WP_094403735.1">
    <property type="nucleotide sequence ID" value="NZ_NMVL01000027.1"/>
</dbReference>
<accession>A0A4R6LXK7</accession>
<sequence>MKNRTIAAFAAAALIGSGLLIPTTVAQAAPPKSCSDTMRRDIPVGDPDYAPRLDRDRDGVACETADFGPGGESTAKPTKSPTKSSTAKPTRSSSTSTGSKASSGGLAKTGV</sequence>
<feature type="compositionally biased region" description="Basic and acidic residues" evidence="1">
    <location>
        <begin position="37"/>
        <end position="60"/>
    </location>
</feature>
<organism evidence="4 5">
    <name type="scientific">Enemella evansiae</name>
    <dbReference type="NCBI Taxonomy" id="2016499"/>
    <lineage>
        <taxon>Bacteria</taxon>
        <taxon>Bacillati</taxon>
        <taxon>Actinomycetota</taxon>
        <taxon>Actinomycetes</taxon>
        <taxon>Propionibacteriales</taxon>
        <taxon>Propionibacteriaceae</taxon>
        <taxon>Enemella</taxon>
    </lineage>
</organism>
<dbReference type="Pfam" id="PF05901">
    <property type="entry name" value="Excalibur"/>
    <property type="match status" value="1"/>
</dbReference>
<feature type="region of interest" description="Disordered" evidence="1">
    <location>
        <begin position="28"/>
        <end position="111"/>
    </location>
</feature>
<keyword evidence="2" id="KW-0732">Signal</keyword>
<accession>A0A255GF97</accession>
<comment type="caution">
    <text evidence="4">The sequence shown here is derived from an EMBL/GenBank/DDBJ whole genome shotgun (WGS) entry which is preliminary data.</text>
</comment>
<dbReference type="EMBL" id="NMVO01000012">
    <property type="protein sequence ID" value="OYO14519.1"/>
    <property type="molecule type" value="Genomic_DNA"/>
</dbReference>
<protein>
    <recommendedName>
        <fullName evidence="3">Excalibur calcium-binding domain-containing protein</fullName>
    </recommendedName>
</protein>
<evidence type="ECO:0000313" key="5">
    <source>
        <dbReference type="Proteomes" id="UP000215896"/>
    </source>
</evidence>
<evidence type="ECO:0000256" key="1">
    <source>
        <dbReference type="SAM" id="MobiDB-lite"/>
    </source>
</evidence>
<feature type="domain" description="Excalibur calcium-binding" evidence="3">
    <location>
        <begin position="30"/>
        <end position="63"/>
    </location>
</feature>
<dbReference type="SMART" id="SM00894">
    <property type="entry name" value="Excalibur"/>
    <property type="match status" value="1"/>
</dbReference>
<dbReference type="Proteomes" id="UP000215896">
    <property type="component" value="Unassembled WGS sequence"/>
</dbReference>
<keyword evidence="5" id="KW-1185">Reference proteome</keyword>
<evidence type="ECO:0000256" key="2">
    <source>
        <dbReference type="SAM" id="SignalP"/>
    </source>
</evidence>
<feature type="signal peptide" evidence="2">
    <location>
        <begin position="1"/>
        <end position="28"/>
    </location>
</feature>